<dbReference type="Proteomes" id="UP000634136">
    <property type="component" value="Unassembled WGS sequence"/>
</dbReference>
<name>A0A834SEJ5_9FABA</name>
<organism evidence="1 2">
    <name type="scientific">Senna tora</name>
    <dbReference type="NCBI Taxonomy" id="362788"/>
    <lineage>
        <taxon>Eukaryota</taxon>
        <taxon>Viridiplantae</taxon>
        <taxon>Streptophyta</taxon>
        <taxon>Embryophyta</taxon>
        <taxon>Tracheophyta</taxon>
        <taxon>Spermatophyta</taxon>
        <taxon>Magnoliopsida</taxon>
        <taxon>eudicotyledons</taxon>
        <taxon>Gunneridae</taxon>
        <taxon>Pentapetalae</taxon>
        <taxon>rosids</taxon>
        <taxon>fabids</taxon>
        <taxon>Fabales</taxon>
        <taxon>Fabaceae</taxon>
        <taxon>Caesalpinioideae</taxon>
        <taxon>Cassia clade</taxon>
        <taxon>Senna</taxon>
    </lineage>
</organism>
<sequence>MGIEIGMEVEEKWGRVSVLGGLWFGVLGGWFGFGEGWLCREEEGGSVLVKVLRVGFGGSGFGAETEGRGEEWGRVWVTHGMREREEWLVRFWKMGVVWFGWRALVPFVRETIGGAPRLPSPIRRPSFSVAISVVWSPSLRCRSSIGGSSVTHRLLSLSH</sequence>
<gene>
    <name evidence="1" type="ORF">G2W53_044750</name>
</gene>
<evidence type="ECO:0000313" key="2">
    <source>
        <dbReference type="Proteomes" id="UP000634136"/>
    </source>
</evidence>
<accession>A0A834SEJ5</accession>
<evidence type="ECO:0000313" key="1">
    <source>
        <dbReference type="EMBL" id="KAF7800848.1"/>
    </source>
</evidence>
<dbReference type="EMBL" id="JAAIUW010000141">
    <property type="protein sequence ID" value="KAF7800848.1"/>
    <property type="molecule type" value="Genomic_DNA"/>
</dbReference>
<proteinExistence type="predicted"/>
<keyword evidence="2" id="KW-1185">Reference proteome</keyword>
<protein>
    <submittedName>
        <fullName evidence="1">Uncharacterized protein</fullName>
    </submittedName>
</protein>
<dbReference type="AlphaFoldDB" id="A0A834SEJ5"/>
<comment type="caution">
    <text evidence="1">The sequence shown here is derived from an EMBL/GenBank/DDBJ whole genome shotgun (WGS) entry which is preliminary data.</text>
</comment>
<reference evidence="1" key="1">
    <citation type="submission" date="2020-09" db="EMBL/GenBank/DDBJ databases">
        <title>Genome-Enabled Discovery of Anthraquinone Biosynthesis in Senna tora.</title>
        <authorList>
            <person name="Kang S.-H."/>
            <person name="Pandey R.P."/>
            <person name="Lee C.-M."/>
            <person name="Sim J.-S."/>
            <person name="Jeong J.-T."/>
            <person name="Choi B.-S."/>
            <person name="Jung M."/>
            <person name="Ginzburg D."/>
            <person name="Zhao K."/>
            <person name="Won S.Y."/>
            <person name="Oh T.-J."/>
            <person name="Yu Y."/>
            <person name="Kim N.-H."/>
            <person name="Lee O.R."/>
            <person name="Lee T.-H."/>
            <person name="Bashyal P."/>
            <person name="Kim T.-S."/>
            <person name="Lee W.-H."/>
            <person name="Kawkins C."/>
            <person name="Kim C.-K."/>
            <person name="Kim J.S."/>
            <person name="Ahn B.O."/>
            <person name="Rhee S.Y."/>
            <person name="Sohng J.K."/>
        </authorList>
    </citation>
    <scope>NUCLEOTIDE SEQUENCE</scope>
    <source>
        <tissue evidence="1">Leaf</tissue>
    </source>
</reference>